<keyword evidence="1" id="KW-0808">Transferase</keyword>
<dbReference type="PANTHER" id="PTHR42919:SF8">
    <property type="entry name" value="N-ALPHA-ACETYLTRANSFERASE 50"/>
    <property type="match status" value="1"/>
</dbReference>
<dbReference type="InterPro" id="IPR051556">
    <property type="entry name" value="N-term/lysine_N-AcTrnsfr"/>
</dbReference>
<dbReference type="AlphaFoldDB" id="A0AAV0UJ07"/>
<keyword evidence="2" id="KW-0012">Acyltransferase</keyword>
<dbReference type="GO" id="GO:0007064">
    <property type="term" value="P:mitotic sister chromatid cohesion"/>
    <property type="evidence" value="ECO:0007669"/>
    <property type="project" value="TreeGrafter"/>
</dbReference>
<comment type="caution">
    <text evidence="4">The sequence shown here is derived from an EMBL/GenBank/DDBJ whole genome shotgun (WGS) entry which is preliminary data.</text>
</comment>
<keyword evidence="5" id="KW-1185">Reference proteome</keyword>
<evidence type="ECO:0000259" key="3">
    <source>
        <dbReference type="PROSITE" id="PS51186"/>
    </source>
</evidence>
<evidence type="ECO:0000313" key="4">
    <source>
        <dbReference type="EMBL" id="CAI5735520.1"/>
    </source>
</evidence>
<dbReference type="InterPro" id="IPR000182">
    <property type="entry name" value="GNAT_dom"/>
</dbReference>
<organism evidence="4 5">
    <name type="scientific">Hyaloperonospora brassicae</name>
    <name type="common">Brassica downy mildew</name>
    <name type="synonym">Peronospora brassicae</name>
    <dbReference type="NCBI Taxonomy" id="162125"/>
    <lineage>
        <taxon>Eukaryota</taxon>
        <taxon>Sar</taxon>
        <taxon>Stramenopiles</taxon>
        <taxon>Oomycota</taxon>
        <taxon>Peronosporomycetes</taxon>
        <taxon>Peronosporales</taxon>
        <taxon>Peronosporaceae</taxon>
        <taxon>Hyaloperonospora</taxon>
    </lineage>
</organism>
<dbReference type="SUPFAM" id="SSF55729">
    <property type="entry name" value="Acyl-CoA N-acyltransferases (Nat)"/>
    <property type="match status" value="1"/>
</dbReference>
<dbReference type="GO" id="GO:0031415">
    <property type="term" value="C:NatA complex"/>
    <property type="evidence" value="ECO:0007669"/>
    <property type="project" value="TreeGrafter"/>
</dbReference>
<dbReference type="CDD" id="cd04301">
    <property type="entry name" value="NAT_SF"/>
    <property type="match status" value="1"/>
</dbReference>
<protein>
    <recommendedName>
        <fullName evidence="3">N-acetyltransferase domain-containing protein</fullName>
    </recommendedName>
</protein>
<name>A0AAV0UJ07_HYABA</name>
<evidence type="ECO:0000256" key="2">
    <source>
        <dbReference type="ARBA" id="ARBA00023315"/>
    </source>
</evidence>
<dbReference type="Pfam" id="PF13508">
    <property type="entry name" value="Acetyltransf_7"/>
    <property type="match status" value="1"/>
</dbReference>
<gene>
    <name evidence="4" type="ORF">HBR001_LOCUS6516</name>
</gene>
<accession>A0AAV0UJ07</accession>
<proteinExistence type="predicted"/>
<dbReference type="InterPro" id="IPR016181">
    <property type="entry name" value="Acyl_CoA_acyltransferase"/>
</dbReference>
<evidence type="ECO:0000313" key="5">
    <source>
        <dbReference type="Proteomes" id="UP001162031"/>
    </source>
</evidence>
<evidence type="ECO:0000256" key="1">
    <source>
        <dbReference type="ARBA" id="ARBA00022679"/>
    </source>
</evidence>
<sequence length="143" mass="16164">MELRCLADDAALVRAVQKLNLGVLPVQPPSFCYRRAEKDRYRLSWAAVTRDTCIVRGAAVAELELERGGKRTVQLRTLAVSPQFRRQGVGRGDIEAVSLHVHVRNEEALAFYEALGFVRKAEIDGYYRHLEPRTAVVMELLLD</sequence>
<reference evidence="4" key="1">
    <citation type="submission" date="2022-12" db="EMBL/GenBank/DDBJ databases">
        <authorList>
            <person name="Webb A."/>
        </authorList>
    </citation>
    <scope>NUCLEOTIDE SEQUENCE</scope>
    <source>
        <strain evidence="4">Hp1</strain>
    </source>
</reference>
<dbReference type="PROSITE" id="PS51186">
    <property type="entry name" value="GNAT"/>
    <property type="match status" value="1"/>
</dbReference>
<dbReference type="EMBL" id="CANTFL010001264">
    <property type="protein sequence ID" value="CAI5735520.1"/>
    <property type="molecule type" value="Genomic_DNA"/>
</dbReference>
<dbReference type="PANTHER" id="PTHR42919">
    <property type="entry name" value="N-ALPHA-ACETYLTRANSFERASE"/>
    <property type="match status" value="1"/>
</dbReference>
<dbReference type="Gene3D" id="3.40.630.30">
    <property type="match status" value="1"/>
</dbReference>
<dbReference type="GO" id="GO:0016747">
    <property type="term" value="F:acyltransferase activity, transferring groups other than amino-acyl groups"/>
    <property type="evidence" value="ECO:0007669"/>
    <property type="project" value="InterPro"/>
</dbReference>
<dbReference type="Proteomes" id="UP001162031">
    <property type="component" value="Unassembled WGS sequence"/>
</dbReference>
<feature type="domain" description="N-acetyltransferase" evidence="3">
    <location>
        <begin position="1"/>
        <end position="143"/>
    </location>
</feature>